<organism evidence="1">
    <name type="scientific">Anguilla anguilla</name>
    <name type="common">European freshwater eel</name>
    <name type="synonym">Muraena anguilla</name>
    <dbReference type="NCBI Taxonomy" id="7936"/>
    <lineage>
        <taxon>Eukaryota</taxon>
        <taxon>Metazoa</taxon>
        <taxon>Chordata</taxon>
        <taxon>Craniata</taxon>
        <taxon>Vertebrata</taxon>
        <taxon>Euteleostomi</taxon>
        <taxon>Actinopterygii</taxon>
        <taxon>Neopterygii</taxon>
        <taxon>Teleostei</taxon>
        <taxon>Anguilliformes</taxon>
        <taxon>Anguillidae</taxon>
        <taxon>Anguilla</taxon>
    </lineage>
</organism>
<dbReference type="EMBL" id="GBXM01012141">
    <property type="protein sequence ID" value="JAH96436.1"/>
    <property type="molecule type" value="Transcribed_RNA"/>
</dbReference>
<protein>
    <submittedName>
        <fullName evidence="1">Uncharacterized protein</fullName>
    </submittedName>
</protein>
<name>A0A0E9X1W5_ANGAN</name>
<accession>A0A0E9X1W5</accession>
<dbReference type="AlphaFoldDB" id="A0A0E9X1W5"/>
<evidence type="ECO:0000313" key="1">
    <source>
        <dbReference type="EMBL" id="JAH96436.1"/>
    </source>
</evidence>
<sequence>MYSRTTCFLFNCMWKIIRYHSIRKPCRFVTSFSFAKIHTTFLDKRDFHCWPL</sequence>
<reference evidence="1" key="2">
    <citation type="journal article" date="2015" name="Fish Shellfish Immunol.">
        <title>Early steps in the European eel (Anguilla anguilla)-Vibrio vulnificus interaction in the gills: Role of the RtxA13 toxin.</title>
        <authorList>
            <person name="Callol A."/>
            <person name="Pajuelo D."/>
            <person name="Ebbesson L."/>
            <person name="Teles M."/>
            <person name="MacKenzie S."/>
            <person name="Amaro C."/>
        </authorList>
    </citation>
    <scope>NUCLEOTIDE SEQUENCE</scope>
</reference>
<reference evidence="1" key="1">
    <citation type="submission" date="2014-11" db="EMBL/GenBank/DDBJ databases">
        <authorList>
            <person name="Amaro Gonzalez C."/>
        </authorList>
    </citation>
    <scope>NUCLEOTIDE SEQUENCE</scope>
</reference>
<proteinExistence type="predicted"/>